<dbReference type="SFLD" id="SFLDG01082">
    <property type="entry name" value="B12-binding_domain_containing"/>
    <property type="match status" value="1"/>
</dbReference>
<dbReference type="InterPro" id="IPR038135">
    <property type="entry name" value="Methylthiotransferase_N_sf"/>
</dbReference>
<evidence type="ECO:0000256" key="3">
    <source>
        <dbReference type="ARBA" id="ARBA00022679"/>
    </source>
</evidence>
<comment type="caution">
    <text evidence="10">The sequence shown here is derived from an EMBL/GenBank/DDBJ whole genome shotgun (WGS) entry which is preliminary data.</text>
</comment>
<evidence type="ECO:0000259" key="9">
    <source>
        <dbReference type="PROSITE" id="PS51918"/>
    </source>
</evidence>
<dbReference type="InterPro" id="IPR006467">
    <property type="entry name" value="MiaB-like_bact"/>
</dbReference>
<evidence type="ECO:0000256" key="4">
    <source>
        <dbReference type="ARBA" id="ARBA00022691"/>
    </source>
</evidence>
<comment type="cofactor">
    <cofactor evidence="1">
        <name>[4Fe-4S] cluster</name>
        <dbReference type="ChEBI" id="CHEBI:49883"/>
    </cofactor>
</comment>
<sequence length="417" mass="45103">MKAPVFATLGCRLNAWETEAMKTLAAQAGVGDAVVVNTCAVTQEAVRKAKQEIRRLARENPGARVVVTGCAAQIEPETFAAMPEVGLVLGNAEKLDPGAWTRLAPDFVGETERVLVDDIMSVRETASHLIDGFGTRARAYVQVQNGCDHRCTFCIIPFGRGNSRSVPAGVVVDQIARLVDKGFLEVVLTGVDLTSWGADLPGGPKLGDLVLQVLRLVPGLARLRISSIDSIEADPRLMEALATEPRLMPHLHLSLQAGHDLTLKRMKRRHLRDDALRFCEEARSLRPDVTFGADLIAGFPTETEAMFEGSLGLIEDCGLTWLHVFPFSPRKGTPAAKMPAVPGPVIRERAARLRAAGEEAARRHLDAQVGRRHLVLMESATLGRTEQFAEVAFGEERPVGAIIEATIRGVEAGRLAA</sequence>
<evidence type="ECO:0000313" key="10">
    <source>
        <dbReference type="EMBL" id="TNC72209.1"/>
    </source>
</evidence>
<dbReference type="Gene3D" id="3.80.30.20">
    <property type="entry name" value="tm_1862 like domain"/>
    <property type="match status" value="1"/>
</dbReference>
<keyword evidence="4" id="KW-0949">S-adenosyl-L-methionine</keyword>
<evidence type="ECO:0000313" key="11">
    <source>
        <dbReference type="Proteomes" id="UP000305709"/>
    </source>
</evidence>
<evidence type="ECO:0000259" key="8">
    <source>
        <dbReference type="PROSITE" id="PS51449"/>
    </source>
</evidence>
<keyword evidence="7" id="KW-0411">Iron-sulfur</keyword>
<dbReference type="InterPro" id="IPR007197">
    <property type="entry name" value="rSAM"/>
</dbReference>
<dbReference type="CDD" id="cd01335">
    <property type="entry name" value="Radical_SAM"/>
    <property type="match status" value="1"/>
</dbReference>
<dbReference type="Pfam" id="PF00919">
    <property type="entry name" value="UPF0004"/>
    <property type="match status" value="1"/>
</dbReference>
<evidence type="ECO:0000256" key="5">
    <source>
        <dbReference type="ARBA" id="ARBA00022723"/>
    </source>
</evidence>
<protein>
    <submittedName>
        <fullName evidence="10">tRNA (N(6)-L-threonylcarbamoyladenosine(37)-C(2))-methylthiotransferase MtaB</fullName>
    </submittedName>
</protein>
<dbReference type="Proteomes" id="UP000305709">
    <property type="component" value="Unassembled WGS sequence"/>
</dbReference>
<dbReference type="PANTHER" id="PTHR11918:SF45">
    <property type="entry name" value="THREONYLCARBAMOYLADENOSINE TRNA METHYLTHIOTRANSFERASE"/>
    <property type="match status" value="1"/>
</dbReference>
<keyword evidence="6" id="KW-0408">Iron</keyword>
<organism evidence="10 11">
    <name type="scientific">Rubellimicrobium roseum</name>
    <dbReference type="NCBI Taxonomy" id="687525"/>
    <lineage>
        <taxon>Bacteria</taxon>
        <taxon>Pseudomonadati</taxon>
        <taxon>Pseudomonadota</taxon>
        <taxon>Alphaproteobacteria</taxon>
        <taxon>Rhodobacterales</taxon>
        <taxon>Roseobacteraceae</taxon>
        <taxon>Rubellimicrobium</taxon>
    </lineage>
</organism>
<dbReference type="Pfam" id="PF04055">
    <property type="entry name" value="Radical_SAM"/>
    <property type="match status" value="1"/>
</dbReference>
<dbReference type="GO" id="GO:0051539">
    <property type="term" value="F:4 iron, 4 sulfur cluster binding"/>
    <property type="evidence" value="ECO:0007669"/>
    <property type="project" value="UniProtKB-KW"/>
</dbReference>
<dbReference type="RefSeq" id="WP_139081327.1">
    <property type="nucleotide sequence ID" value="NZ_VDFV01000009.1"/>
</dbReference>
<feature type="domain" description="Radical SAM core" evidence="9">
    <location>
        <begin position="133"/>
        <end position="363"/>
    </location>
</feature>
<keyword evidence="5" id="KW-0479">Metal-binding</keyword>
<dbReference type="Gene3D" id="3.40.50.12160">
    <property type="entry name" value="Methylthiotransferase, N-terminal domain"/>
    <property type="match status" value="1"/>
</dbReference>
<dbReference type="EMBL" id="VDFV01000009">
    <property type="protein sequence ID" value="TNC72209.1"/>
    <property type="molecule type" value="Genomic_DNA"/>
</dbReference>
<dbReference type="PROSITE" id="PS01278">
    <property type="entry name" value="MTTASE_RADICAL"/>
    <property type="match status" value="1"/>
</dbReference>
<dbReference type="SUPFAM" id="SSF102114">
    <property type="entry name" value="Radical SAM enzymes"/>
    <property type="match status" value="1"/>
</dbReference>
<gene>
    <name evidence="10" type="primary">mtaB</name>
    <name evidence="10" type="ORF">FHG71_09185</name>
</gene>
<evidence type="ECO:0000256" key="6">
    <source>
        <dbReference type="ARBA" id="ARBA00023004"/>
    </source>
</evidence>
<dbReference type="AlphaFoldDB" id="A0A5C4NIF9"/>
<keyword evidence="2" id="KW-0004">4Fe-4S</keyword>
<keyword evidence="3 10" id="KW-0808">Transferase</keyword>
<dbReference type="PROSITE" id="PS51449">
    <property type="entry name" value="MTTASE_N"/>
    <property type="match status" value="1"/>
</dbReference>
<dbReference type="PANTHER" id="PTHR11918">
    <property type="entry name" value="RADICAL SAM PROTEINS"/>
    <property type="match status" value="1"/>
</dbReference>
<dbReference type="OrthoDB" id="9805215at2"/>
<dbReference type="InterPro" id="IPR006638">
    <property type="entry name" value="Elp3/MiaA/NifB-like_rSAM"/>
</dbReference>
<dbReference type="SMART" id="SM00729">
    <property type="entry name" value="Elp3"/>
    <property type="match status" value="1"/>
</dbReference>
<name>A0A5C4NIF9_9RHOB</name>
<dbReference type="SFLD" id="SFLDS00029">
    <property type="entry name" value="Radical_SAM"/>
    <property type="match status" value="1"/>
</dbReference>
<evidence type="ECO:0000256" key="7">
    <source>
        <dbReference type="ARBA" id="ARBA00023014"/>
    </source>
</evidence>
<proteinExistence type="predicted"/>
<dbReference type="GO" id="GO:0035598">
    <property type="term" value="F:tRNA (N(6)-L-threonylcarbamoyladenosine(37)-C(2))-methylthiotransferase activity"/>
    <property type="evidence" value="ECO:0007669"/>
    <property type="project" value="TreeGrafter"/>
</dbReference>
<dbReference type="GO" id="GO:0046872">
    <property type="term" value="F:metal ion binding"/>
    <property type="evidence" value="ECO:0007669"/>
    <property type="project" value="UniProtKB-KW"/>
</dbReference>
<keyword evidence="11" id="KW-1185">Reference proteome</keyword>
<feature type="domain" description="MTTase N-terminal" evidence="8">
    <location>
        <begin position="2"/>
        <end position="113"/>
    </location>
</feature>
<accession>A0A5C4NIF9</accession>
<dbReference type="NCBIfam" id="TIGR00089">
    <property type="entry name" value="MiaB/RimO family radical SAM methylthiotransferase"/>
    <property type="match status" value="1"/>
</dbReference>
<dbReference type="InterPro" id="IPR058240">
    <property type="entry name" value="rSAM_sf"/>
</dbReference>
<dbReference type="InterPro" id="IPR023404">
    <property type="entry name" value="rSAM_horseshoe"/>
</dbReference>
<dbReference type="InterPro" id="IPR020612">
    <property type="entry name" value="Methylthiotransferase_CS"/>
</dbReference>
<dbReference type="InterPro" id="IPR013848">
    <property type="entry name" value="Methylthiotransferase_N"/>
</dbReference>
<dbReference type="NCBIfam" id="TIGR01579">
    <property type="entry name" value="MiaB-like-C"/>
    <property type="match status" value="1"/>
</dbReference>
<evidence type="ECO:0000256" key="2">
    <source>
        <dbReference type="ARBA" id="ARBA00022485"/>
    </source>
</evidence>
<dbReference type="InterPro" id="IPR005839">
    <property type="entry name" value="Methylthiotransferase"/>
</dbReference>
<evidence type="ECO:0000256" key="1">
    <source>
        <dbReference type="ARBA" id="ARBA00001966"/>
    </source>
</evidence>
<reference evidence="10 11" key="1">
    <citation type="submission" date="2019-06" db="EMBL/GenBank/DDBJ databases">
        <authorList>
            <person name="Jiang L."/>
        </authorList>
    </citation>
    <scope>NUCLEOTIDE SEQUENCE [LARGE SCALE GENOMIC DNA]</scope>
    <source>
        <strain evidence="10 11">YIM 48858</strain>
    </source>
</reference>
<dbReference type="PROSITE" id="PS51918">
    <property type="entry name" value="RADICAL_SAM"/>
    <property type="match status" value="1"/>
</dbReference>